<proteinExistence type="predicted"/>
<dbReference type="EMBL" id="CM042027">
    <property type="protein sequence ID" value="KAI3802856.1"/>
    <property type="molecule type" value="Genomic_DNA"/>
</dbReference>
<reference evidence="1 2" key="2">
    <citation type="journal article" date="2022" name="Mol. Ecol. Resour.">
        <title>The genomes of chicory, endive, great burdock and yacon provide insights into Asteraceae paleo-polyploidization history and plant inulin production.</title>
        <authorList>
            <person name="Fan W."/>
            <person name="Wang S."/>
            <person name="Wang H."/>
            <person name="Wang A."/>
            <person name="Jiang F."/>
            <person name="Liu H."/>
            <person name="Zhao H."/>
            <person name="Xu D."/>
            <person name="Zhang Y."/>
        </authorList>
    </citation>
    <scope>NUCLEOTIDE SEQUENCE [LARGE SCALE GENOMIC DNA]</scope>
    <source>
        <strain evidence="2">cv. Yunnan</strain>
        <tissue evidence="1">Leaves</tissue>
    </source>
</reference>
<evidence type="ECO:0000313" key="2">
    <source>
        <dbReference type="Proteomes" id="UP001056120"/>
    </source>
</evidence>
<keyword evidence="2" id="KW-1185">Reference proteome</keyword>
<protein>
    <submittedName>
        <fullName evidence="1">Uncharacterized protein</fullName>
    </submittedName>
</protein>
<sequence>MPGSIQVSVLDLKELPSSSNSHSPLLNLRDDLIITVLDSEGNQVSHSGVRTMSILEKGVWDDVFSIEGGGLIHMKLEFILSDEERNRIRSMRESAMKKKQAEILGSMLRNAENAKFIALSPHRHEVSDVLRATSSQDFQRSSFNDDTLLKASESFDGIKEESIQRQLLTVKDYNIILYNREKTSFSHMTEETDQNPDRSGNLVEKSFVQNFEEDILSDVKKTNKESTSNKSNEFLLQQAEVPKKLLEDTKTRDFLKNNNAVKTIPLDNLVEKIDQQNLEDRNLSFLKKMSKERKLSPFSQETEVNTIKTNEIQLQETDLPKRLKDSSSSDVGSSRLTVAEKIRSFSPKLAGEMDKRASLEKTPQNIKKMISVFESSLSKDRVPLKPVSTKSNRFGTSRLLKDSESNLKNSETLSSRTLRNSFSTGDLRKNLSSIITKEDQVESDDDFVESDEINMQSKGNDLNGSRKMPKEAQDDETMSLLNNSKIEEKCHQEKIVDSSPEIAVKVSDFFPGDETERSESADIDTSNGSFGQVMKIALVIGFGVVVLLFRQRETRKGKQENTRAPTNMVLMNKRGSIEEQRRRIRVSWSS</sequence>
<gene>
    <name evidence="1" type="ORF">L1987_31001</name>
</gene>
<evidence type="ECO:0000313" key="1">
    <source>
        <dbReference type="EMBL" id="KAI3802856.1"/>
    </source>
</evidence>
<reference evidence="2" key="1">
    <citation type="journal article" date="2022" name="Mol. Ecol. Resour.">
        <title>The genomes of chicory, endive, great burdock and yacon provide insights into Asteraceae palaeo-polyploidization history and plant inulin production.</title>
        <authorList>
            <person name="Fan W."/>
            <person name="Wang S."/>
            <person name="Wang H."/>
            <person name="Wang A."/>
            <person name="Jiang F."/>
            <person name="Liu H."/>
            <person name="Zhao H."/>
            <person name="Xu D."/>
            <person name="Zhang Y."/>
        </authorList>
    </citation>
    <scope>NUCLEOTIDE SEQUENCE [LARGE SCALE GENOMIC DNA]</scope>
    <source>
        <strain evidence="2">cv. Yunnan</strain>
    </source>
</reference>
<comment type="caution">
    <text evidence="1">The sequence shown here is derived from an EMBL/GenBank/DDBJ whole genome shotgun (WGS) entry which is preliminary data.</text>
</comment>
<dbReference type="Proteomes" id="UP001056120">
    <property type="component" value="Linkage Group LG10"/>
</dbReference>
<organism evidence="1 2">
    <name type="scientific">Smallanthus sonchifolius</name>
    <dbReference type="NCBI Taxonomy" id="185202"/>
    <lineage>
        <taxon>Eukaryota</taxon>
        <taxon>Viridiplantae</taxon>
        <taxon>Streptophyta</taxon>
        <taxon>Embryophyta</taxon>
        <taxon>Tracheophyta</taxon>
        <taxon>Spermatophyta</taxon>
        <taxon>Magnoliopsida</taxon>
        <taxon>eudicotyledons</taxon>
        <taxon>Gunneridae</taxon>
        <taxon>Pentapetalae</taxon>
        <taxon>asterids</taxon>
        <taxon>campanulids</taxon>
        <taxon>Asterales</taxon>
        <taxon>Asteraceae</taxon>
        <taxon>Asteroideae</taxon>
        <taxon>Heliantheae alliance</taxon>
        <taxon>Millerieae</taxon>
        <taxon>Smallanthus</taxon>
    </lineage>
</organism>
<accession>A0ACB9I5V8</accession>
<name>A0ACB9I5V8_9ASTR</name>